<sequence>MAIIRSKRDVNFTVLRNEGLRDVQLSFKARGLMAYMLSLPDNWKFYVKELVKHSEHDGRDSVQSGLKELEAHGYLQRVQKRASKGQFDSIDYLLVDVPTFSPQPDNPLTGNPDTGKPETANPQLLNTNCTKNLPKGNTDKTNVVGAEQTPPPESEPEGPNPFEIWQREWGWPNGVATQDLSDWVKNYGPDLVAYELEYAARSNVKAKGIDRYMWRIFESFDKKKITTIEQAKKEEQNHYDQSRHEFGGSTRDRSNGFALENRDAGKDDVPW</sequence>
<reference evidence="4 5" key="1">
    <citation type="submission" date="2018-11" db="EMBL/GenBank/DDBJ databases">
        <authorList>
            <person name="Wuyts S."/>
        </authorList>
    </citation>
    <scope>NUCLEOTIDE SEQUENCE [LARGE SCALE GENOMIC DNA]</scope>
    <source>
        <strain evidence="4">Lactobacillus mudanjiangensis AMBF249</strain>
    </source>
</reference>
<evidence type="ECO:0000259" key="3">
    <source>
        <dbReference type="Pfam" id="PF07261"/>
    </source>
</evidence>
<keyword evidence="5" id="KW-1185">Reference proteome</keyword>
<evidence type="ECO:0000313" key="4">
    <source>
        <dbReference type="EMBL" id="VDG30182.1"/>
    </source>
</evidence>
<protein>
    <submittedName>
        <fullName evidence="4">Phage replication protein [Lactobacillus reuteri JCM 1112]</fullName>
    </submittedName>
</protein>
<dbReference type="PANTHER" id="PTHR37293:SF9">
    <property type="entry name" value="PHI ETA ORF 22-LIKE PROTEIN"/>
    <property type="match status" value="1"/>
</dbReference>
<evidence type="ECO:0000256" key="1">
    <source>
        <dbReference type="ARBA" id="ARBA00093462"/>
    </source>
</evidence>
<dbReference type="RefSeq" id="WP_130846873.1">
    <property type="nucleotide sequence ID" value="NZ_UYIE01000035.1"/>
</dbReference>
<dbReference type="InterPro" id="IPR006343">
    <property type="entry name" value="DnaB/C_C"/>
</dbReference>
<evidence type="ECO:0000256" key="2">
    <source>
        <dbReference type="SAM" id="MobiDB-lite"/>
    </source>
</evidence>
<feature type="compositionally biased region" description="Polar residues" evidence="2">
    <location>
        <begin position="120"/>
        <end position="131"/>
    </location>
</feature>
<feature type="domain" description="DnaB/C C-terminal" evidence="3">
    <location>
        <begin position="162"/>
        <end position="234"/>
    </location>
</feature>
<dbReference type="OrthoDB" id="1258529at2"/>
<organism evidence="4 5">
    <name type="scientific">Lactiplantibacillus mudanjiangensis</name>
    <dbReference type="NCBI Taxonomy" id="1296538"/>
    <lineage>
        <taxon>Bacteria</taxon>
        <taxon>Bacillati</taxon>
        <taxon>Bacillota</taxon>
        <taxon>Bacilli</taxon>
        <taxon>Lactobacillales</taxon>
        <taxon>Lactobacillaceae</taxon>
        <taxon>Lactiplantibacillus</taxon>
    </lineage>
</organism>
<feature type="region of interest" description="Disordered" evidence="2">
    <location>
        <begin position="231"/>
        <end position="271"/>
    </location>
</feature>
<dbReference type="Pfam" id="PF07261">
    <property type="entry name" value="DnaB_2"/>
    <property type="match status" value="1"/>
</dbReference>
<dbReference type="PANTHER" id="PTHR37293">
    <property type="entry name" value="PHAGE REPLICATION PROTEIN-RELATED"/>
    <property type="match status" value="1"/>
</dbReference>
<dbReference type="Gene3D" id="1.10.10.630">
    <property type="entry name" value="DnaD domain-like"/>
    <property type="match status" value="1"/>
</dbReference>
<feature type="compositionally biased region" description="Polar residues" evidence="2">
    <location>
        <begin position="101"/>
        <end position="112"/>
    </location>
</feature>
<dbReference type="InterPro" id="IPR034829">
    <property type="entry name" value="DnaD-like_sf"/>
</dbReference>
<gene>
    <name evidence="4" type="ORF">MUDAN_MDHGFNIF_01735</name>
</gene>
<dbReference type="InterPro" id="IPR053162">
    <property type="entry name" value="DnaD"/>
</dbReference>
<comment type="similarity">
    <text evidence="1">Belongs to the DnaB/DnaD family.</text>
</comment>
<evidence type="ECO:0000313" key="5">
    <source>
        <dbReference type="Proteomes" id="UP000289996"/>
    </source>
</evidence>
<dbReference type="EMBL" id="UYIG01000174">
    <property type="protein sequence ID" value="VDG30182.1"/>
    <property type="molecule type" value="Genomic_DNA"/>
</dbReference>
<proteinExistence type="inferred from homology"/>
<name>A0A660E4E1_9LACO</name>
<feature type="region of interest" description="Disordered" evidence="2">
    <location>
        <begin position="101"/>
        <end position="163"/>
    </location>
</feature>
<accession>A0A660E4E1</accession>
<dbReference type="AlphaFoldDB" id="A0A660E4E1"/>
<dbReference type="Proteomes" id="UP000289996">
    <property type="component" value="Unassembled WGS sequence"/>
</dbReference>